<comment type="caution">
    <text evidence="2">The sequence shown here is derived from an EMBL/GenBank/DDBJ whole genome shotgun (WGS) entry which is preliminary data.</text>
</comment>
<dbReference type="InterPro" id="IPR044855">
    <property type="entry name" value="CoA-Trfase_III_dom3_sf"/>
</dbReference>
<name>A0ABW3FKC4_9HYPH</name>
<dbReference type="SUPFAM" id="SSF89796">
    <property type="entry name" value="CoA-transferase family III (CaiB/BaiF)"/>
    <property type="match status" value="1"/>
</dbReference>
<sequence>MSAPQGSTALRGLKVLDLTRVRAGPACCRVLGDFGADIIKIDAPEGLDKNAGISGDRHGYDMLNLHRNKRSLTLNLKDEDGRALFLELVKGADVVVENFRPDVKTRLGIDYEALSAVNKRIVLASISGFGQTGPAAGRAGFDQIAQGMGGLMGVTGFPGEAPLRAGTAIADLSSGIFAATGILIALTERTTSGKGQWVQTSLLQSQIAMMDFQAARYLVDGDVPAQGGNDHPTVTPMGVVGTSDGHINLGVGGDGQWQAFCDAIDRPDLKEKEAYSTMSGRTENRAQIWNILRPIFKTKTSAQWIELLDQHSVPVGPIYRMDEVFADPQVQHLGMAQAVNDPVRGDVDLVALPIDLSRTPSKIVSSVPDAGEHTNDILAELGLDADRIADLRARNVI</sequence>
<organism evidence="2 3">
    <name type="scientific">Pseudahrensia aquimaris</name>
    <dbReference type="NCBI Taxonomy" id="744461"/>
    <lineage>
        <taxon>Bacteria</taxon>
        <taxon>Pseudomonadati</taxon>
        <taxon>Pseudomonadota</taxon>
        <taxon>Alphaproteobacteria</taxon>
        <taxon>Hyphomicrobiales</taxon>
        <taxon>Ahrensiaceae</taxon>
        <taxon>Pseudahrensia</taxon>
    </lineage>
</organism>
<gene>
    <name evidence="2" type="ORF">ACFQ14_12195</name>
</gene>
<dbReference type="RefSeq" id="WP_377213032.1">
    <property type="nucleotide sequence ID" value="NZ_JBHTJV010000010.1"/>
</dbReference>
<dbReference type="InterPro" id="IPR023606">
    <property type="entry name" value="CoA-Trfase_III_dom_1_sf"/>
</dbReference>
<keyword evidence="1 2" id="KW-0808">Transferase</keyword>
<dbReference type="InterPro" id="IPR050483">
    <property type="entry name" value="CoA-transferase_III_domain"/>
</dbReference>
<dbReference type="Proteomes" id="UP001597101">
    <property type="component" value="Unassembled WGS sequence"/>
</dbReference>
<keyword evidence="3" id="KW-1185">Reference proteome</keyword>
<dbReference type="GO" id="GO:0016740">
    <property type="term" value="F:transferase activity"/>
    <property type="evidence" value="ECO:0007669"/>
    <property type="project" value="UniProtKB-KW"/>
</dbReference>
<accession>A0ABW3FKC4</accession>
<reference evidence="3" key="1">
    <citation type="journal article" date="2019" name="Int. J. Syst. Evol. Microbiol.">
        <title>The Global Catalogue of Microorganisms (GCM) 10K type strain sequencing project: providing services to taxonomists for standard genome sequencing and annotation.</title>
        <authorList>
            <consortium name="The Broad Institute Genomics Platform"/>
            <consortium name="The Broad Institute Genome Sequencing Center for Infectious Disease"/>
            <person name="Wu L."/>
            <person name="Ma J."/>
        </authorList>
    </citation>
    <scope>NUCLEOTIDE SEQUENCE [LARGE SCALE GENOMIC DNA]</scope>
    <source>
        <strain evidence="3">CCUG 60023</strain>
    </source>
</reference>
<evidence type="ECO:0000256" key="1">
    <source>
        <dbReference type="ARBA" id="ARBA00022679"/>
    </source>
</evidence>
<dbReference type="PANTHER" id="PTHR48207">
    <property type="entry name" value="SUCCINATE--HYDROXYMETHYLGLUTARATE COA-TRANSFERASE"/>
    <property type="match status" value="1"/>
</dbReference>
<dbReference type="Gene3D" id="3.40.50.10540">
    <property type="entry name" value="Crotonobetainyl-coa:carnitine coa-transferase, domain 1"/>
    <property type="match status" value="1"/>
</dbReference>
<dbReference type="PANTHER" id="PTHR48207:SF3">
    <property type="entry name" value="SUCCINATE--HYDROXYMETHYLGLUTARATE COA-TRANSFERASE"/>
    <property type="match status" value="1"/>
</dbReference>
<dbReference type="Gene3D" id="3.30.1540.10">
    <property type="entry name" value="formyl-coa transferase, domain 3"/>
    <property type="match status" value="1"/>
</dbReference>
<dbReference type="InterPro" id="IPR003673">
    <property type="entry name" value="CoA-Trfase_fam_III"/>
</dbReference>
<protein>
    <submittedName>
        <fullName evidence="2">CaiB/BaiF CoA transferase family protein</fullName>
    </submittedName>
</protein>
<proteinExistence type="predicted"/>
<evidence type="ECO:0000313" key="2">
    <source>
        <dbReference type="EMBL" id="MFD0917171.1"/>
    </source>
</evidence>
<dbReference type="Pfam" id="PF02515">
    <property type="entry name" value="CoA_transf_3"/>
    <property type="match status" value="1"/>
</dbReference>
<evidence type="ECO:0000313" key="3">
    <source>
        <dbReference type="Proteomes" id="UP001597101"/>
    </source>
</evidence>
<dbReference type="EMBL" id="JBHTJV010000010">
    <property type="protein sequence ID" value="MFD0917171.1"/>
    <property type="molecule type" value="Genomic_DNA"/>
</dbReference>